<feature type="region of interest" description="Disordered" evidence="1">
    <location>
        <begin position="15"/>
        <end position="59"/>
    </location>
</feature>
<dbReference type="Proteomes" id="UP000319263">
    <property type="component" value="Chromosome"/>
</dbReference>
<evidence type="ECO:0000313" key="2">
    <source>
        <dbReference type="EMBL" id="QDP96704.1"/>
    </source>
</evidence>
<organism evidence="2 3">
    <name type="scientific">Microlunatus elymi</name>
    <dbReference type="NCBI Taxonomy" id="2596828"/>
    <lineage>
        <taxon>Bacteria</taxon>
        <taxon>Bacillati</taxon>
        <taxon>Actinomycetota</taxon>
        <taxon>Actinomycetes</taxon>
        <taxon>Propionibacteriales</taxon>
        <taxon>Propionibacteriaceae</taxon>
        <taxon>Microlunatus</taxon>
    </lineage>
</organism>
<name>A0A516PZV0_9ACTN</name>
<evidence type="ECO:0000256" key="1">
    <source>
        <dbReference type="SAM" id="MobiDB-lite"/>
    </source>
</evidence>
<proteinExistence type="predicted"/>
<dbReference type="OrthoDB" id="5996503at2"/>
<sequence length="96" mass="10063">MGLLKTAAKVAVASSVHGRVQRRQQRRWAAADQAAAVPAGQPSDPAAHPPAPIAPPPSTDQLLAQLKTFGELRDTGVLTDYEFEIQKVRLLAGAGG</sequence>
<reference evidence="2 3" key="1">
    <citation type="submission" date="2019-07" db="EMBL/GenBank/DDBJ databases">
        <title>Microlunatus dokdonensis sp. nov. isolated from the rhizospheric soil of the wild plant Elymus tsukushiensis.</title>
        <authorList>
            <person name="Ghim S.-Y."/>
            <person name="Hwang Y.-J."/>
            <person name="Son J.-S."/>
            <person name="Shin J.-H."/>
        </authorList>
    </citation>
    <scope>NUCLEOTIDE SEQUENCE [LARGE SCALE GENOMIC DNA]</scope>
    <source>
        <strain evidence="2 3">KUDC0627</strain>
    </source>
</reference>
<feature type="compositionally biased region" description="Low complexity" evidence="1">
    <location>
        <begin position="27"/>
        <end position="46"/>
    </location>
</feature>
<feature type="compositionally biased region" description="Pro residues" evidence="1">
    <location>
        <begin position="47"/>
        <end position="58"/>
    </location>
</feature>
<dbReference type="AlphaFoldDB" id="A0A516PZV0"/>
<gene>
    <name evidence="2" type="ORF">FOE78_13005</name>
</gene>
<accession>A0A516PZV0</accession>
<protein>
    <submittedName>
        <fullName evidence="2">SHOCT domain-containing protein</fullName>
    </submittedName>
</protein>
<dbReference type="KEGG" id="mik:FOE78_13005"/>
<dbReference type="RefSeq" id="WP_143986666.1">
    <property type="nucleotide sequence ID" value="NZ_CP041692.1"/>
</dbReference>
<dbReference type="EMBL" id="CP041692">
    <property type="protein sequence ID" value="QDP96704.1"/>
    <property type="molecule type" value="Genomic_DNA"/>
</dbReference>
<evidence type="ECO:0000313" key="3">
    <source>
        <dbReference type="Proteomes" id="UP000319263"/>
    </source>
</evidence>
<keyword evidence="3" id="KW-1185">Reference proteome</keyword>